<evidence type="ECO:0000256" key="4">
    <source>
        <dbReference type="ARBA" id="ARBA00023136"/>
    </source>
</evidence>
<dbReference type="EMBL" id="JARIHO010000010">
    <property type="protein sequence ID" value="KAJ7354674.1"/>
    <property type="molecule type" value="Genomic_DNA"/>
</dbReference>
<keyword evidence="4" id="KW-0472">Membrane</keyword>
<evidence type="ECO:0000256" key="3">
    <source>
        <dbReference type="ARBA" id="ARBA00022989"/>
    </source>
</evidence>
<organism evidence="7 8">
    <name type="scientific">Mycena albidolilacea</name>
    <dbReference type="NCBI Taxonomy" id="1033008"/>
    <lineage>
        <taxon>Eukaryota</taxon>
        <taxon>Fungi</taxon>
        <taxon>Dikarya</taxon>
        <taxon>Basidiomycota</taxon>
        <taxon>Agaricomycotina</taxon>
        <taxon>Agaricomycetes</taxon>
        <taxon>Agaricomycetidae</taxon>
        <taxon>Agaricales</taxon>
        <taxon>Marasmiineae</taxon>
        <taxon>Mycenaceae</taxon>
        <taxon>Mycena</taxon>
    </lineage>
</organism>
<keyword evidence="8" id="KW-1185">Reference proteome</keyword>
<keyword evidence="3" id="KW-1133">Transmembrane helix</keyword>
<dbReference type="PANTHER" id="PTHR12265">
    <property type="entry name" value="TRANSMEMBRANE PROTEIN 53"/>
    <property type="match status" value="1"/>
</dbReference>
<gene>
    <name evidence="7" type="ORF">DFH08DRAFT_855689</name>
</gene>
<dbReference type="AlphaFoldDB" id="A0AAD7EWE9"/>
<comment type="caution">
    <text evidence="7">The sequence shown here is derived from an EMBL/GenBank/DDBJ whole genome shotgun (WGS) entry which is preliminary data.</text>
</comment>
<evidence type="ECO:0000256" key="6">
    <source>
        <dbReference type="ARBA" id="ARBA00037847"/>
    </source>
</evidence>
<reference evidence="7" key="1">
    <citation type="submission" date="2023-03" db="EMBL/GenBank/DDBJ databases">
        <title>Massive genome expansion in bonnet fungi (Mycena s.s.) driven by repeated elements and novel gene families across ecological guilds.</title>
        <authorList>
            <consortium name="Lawrence Berkeley National Laboratory"/>
            <person name="Harder C.B."/>
            <person name="Miyauchi S."/>
            <person name="Viragh M."/>
            <person name="Kuo A."/>
            <person name="Thoen E."/>
            <person name="Andreopoulos B."/>
            <person name="Lu D."/>
            <person name="Skrede I."/>
            <person name="Drula E."/>
            <person name="Henrissat B."/>
            <person name="Morin E."/>
            <person name="Kohler A."/>
            <person name="Barry K."/>
            <person name="LaButti K."/>
            <person name="Morin E."/>
            <person name="Salamov A."/>
            <person name="Lipzen A."/>
            <person name="Mereny Z."/>
            <person name="Hegedus B."/>
            <person name="Baldrian P."/>
            <person name="Stursova M."/>
            <person name="Weitz H."/>
            <person name="Taylor A."/>
            <person name="Grigoriev I.V."/>
            <person name="Nagy L.G."/>
            <person name="Martin F."/>
            <person name="Kauserud H."/>
        </authorList>
    </citation>
    <scope>NUCLEOTIDE SEQUENCE</scope>
    <source>
        <strain evidence="7">CBHHK002</strain>
    </source>
</reference>
<comment type="subcellular location">
    <subcellularLocation>
        <location evidence="6">Endomembrane system</location>
        <topology evidence="6">Single-pass membrane protein</topology>
    </subcellularLocation>
    <subcellularLocation>
        <location evidence="1">Nucleus membrane</location>
    </subcellularLocation>
</comment>
<evidence type="ECO:0000256" key="2">
    <source>
        <dbReference type="ARBA" id="ARBA00022692"/>
    </source>
</evidence>
<dbReference type="Proteomes" id="UP001218218">
    <property type="component" value="Unassembled WGS sequence"/>
</dbReference>
<evidence type="ECO:0000313" key="7">
    <source>
        <dbReference type="EMBL" id="KAJ7354674.1"/>
    </source>
</evidence>
<dbReference type="InterPro" id="IPR008547">
    <property type="entry name" value="DUF829_TMEM53"/>
</dbReference>
<name>A0AAD7EWE9_9AGAR</name>
<evidence type="ECO:0000256" key="1">
    <source>
        <dbReference type="ARBA" id="ARBA00004126"/>
    </source>
</evidence>
<dbReference type="GO" id="GO:0031965">
    <property type="term" value="C:nuclear membrane"/>
    <property type="evidence" value="ECO:0007669"/>
    <property type="project" value="UniProtKB-SubCell"/>
</dbReference>
<keyword evidence="2" id="KW-0812">Transmembrane</keyword>
<evidence type="ECO:0000256" key="5">
    <source>
        <dbReference type="ARBA" id="ARBA00023242"/>
    </source>
</evidence>
<sequence>MSLPGADVKLHKLGEDIHVAYGDRTRGSAKDPRGIILFGWLDAPLRILENKYAAKHRVRWPSADIVIVQSHPAFIWSSQEKRNIVVTPLADYLVSTVYRQRGSIPNGILLHVISNGGAFQLITLSQVLKSMLAAEPFDINHGTAIRMATIFDSTPGIGEYSSLLAALTADVKSPLAKAVMTVPGSLVYLACRIRDSVVGEEPIFTLLHKQLQMQGLLPLAEGYSPRVYIYSAADQMVPSTSVESHLATLRANASFDILAEKFDGSQHVQHERQDPGRYWKAVQAVWERSLPVRAKL</sequence>
<dbReference type="PANTHER" id="PTHR12265:SF30">
    <property type="entry name" value="TRANSMEMBRANE PROTEIN 53"/>
    <property type="match status" value="1"/>
</dbReference>
<proteinExistence type="predicted"/>
<protein>
    <submittedName>
        <fullName evidence="7">Uncharacterized protein</fullName>
    </submittedName>
</protein>
<accession>A0AAD7EWE9</accession>
<dbReference type="Pfam" id="PF05705">
    <property type="entry name" value="DUF829"/>
    <property type="match status" value="1"/>
</dbReference>
<evidence type="ECO:0000313" key="8">
    <source>
        <dbReference type="Proteomes" id="UP001218218"/>
    </source>
</evidence>
<keyword evidence="5" id="KW-0539">Nucleus</keyword>